<evidence type="ECO:0000256" key="5">
    <source>
        <dbReference type="ARBA" id="ARBA00023242"/>
    </source>
</evidence>
<sequence>MKTLKMEAMATSTFKHRNEKLKLRKPAVEKLRRDRINSSIEKLKLLLKDQLKSKQPSSKLEKADILEMAVTYLKSKTQEQSYTDGFARCLEETAHFLSAHNQLTAEKPALVKNNTGAQTPESCVKTVPVGEKIISGVPQCTLDNAQLWRPW</sequence>
<dbReference type="Pfam" id="PF00010">
    <property type="entry name" value="HLH"/>
    <property type="match status" value="1"/>
</dbReference>
<name>A0A3B1IZL2_ASTMX</name>
<reference evidence="9" key="1">
    <citation type="submission" date="2013-03" db="EMBL/GenBank/DDBJ databases">
        <authorList>
            <person name="Jeffery W."/>
            <person name="Warren W."/>
            <person name="Wilson R.K."/>
        </authorList>
    </citation>
    <scope>NUCLEOTIDE SEQUENCE</scope>
    <source>
        <strain evidence="9">female</strain>
    </source>
</reference>
<evidence type="ECO:0000256" key="2">
    <source>
        <dbReference type="ARBA" id="ARBA00022491"/>
    </source>
</evidence>
<dbReference type="InterPro" id="IPR003650">
    <property type="entry name" value="Orange_dom"/>
</dbReference>
<proteinExistence type="predicted"/>
<dbReference type="GeneTree" id="ENSGT00940000163190"/>
<dbReference type="InterPro" id="IPR050370">
    <property type="entry name" value="HES_HEY"/>
</dbReference>
<keyword evidence="3" id="KW-0805">Transcription regulation</keyword>
<keyword evidence="5" id="KW-0539">Nucleus</keyword>
<feature type="domain" description="Orange" evidence="7">
    <location>
        <begin position="82"/>
        <end position="114"/>
    </location>
</feature>
<dbReference type="GO" id="GO:0006355">
    <property type="term" value="P:regulation of DNA-templated transcription"/>
    <property type="evidence" value="ECO:0007669"/>
    <property type="project" value="InterPro"/>
</dbReference>
<evidence type="ECO:0000313" key="8">
    <source>
        <dbReference type="Ensembl" id="ENSAMXP00000035348.1"/>
    </source>
</evidence>
<dbReference type="PROSITE" id="PS51054">
    <property type="entry name" value="ORANGE"/>
    <property type="match status" value="1"/>
</dbReference>
<dbReference type="Ensembl" id="ENSAMXT00000030661.1">
    <property type="protein sequence ID" value="ENSAMXP00000035348.1"/>
    <property type="gene ID" value="ENSAMXG00000030408.1"/>
</dbReference>
<evidence type="ECO:0000256" key="3">
    <source>
        <dbReference type="ARBA" id="ARBA00023015"/>
    </source>
</evidence>
<evidence type="ECO:0000256" key="4">
    <source>
        <dbReference type="ARBA" id="ARBA00023163"/>
    </source>
</evidence>
<organism evidence="8 9">
    <name type="scientific">Astyanax mexicanus</name>
    <name type="common">Blind cave fish</name>
    <name type="synonym">Astyanax fasciatus mexicanus</name>
    <dbReference type="NCBI Taxonomy" id="7994"/>
    <lineage>
        <taxon>Eukaryota</taxon>
        <taxon>Metazoa</taxon>
        <taxon>Chordata</taxon>
        <taxon>Craniata</taxon>
        <taxon>Vertebrata</taxon>
        <taxon>Euteleostomi</taxon>
        <taxon>Actinopterygii</taxon>
        <taxon>Neopterygii</taxon>
        <taxon>Teleostei</taxon>
        <taxon>Ostariophysi</taxon>
        <taxon>Characiformes</taxon>
        <taxon>Characoidei</taxon>
        <taxon>Acestrorhamphidae</taxon>
        <taxon>Acestrorhamphinae</taxon>
        <taxon>Astyanax</taxon>
    </lineage>
</organism>
<reference evidence="8" key="4">
    <citation type="submission" date="2025-09" db="UniProtKB">
        <authorList>
            <consortium name="Ensembl"/>
        </authorList>
    </citation>
    <scope>IDENTIFICATION</scope>
</reference>
<dbReference type="AlphaFoldDB" id="A0A3B1IZL2"/>
<dbReference type="PANTHER" id="PTHR10985">
    <property type="entry name" value="BASIC HELIX-LOOP-HELIX TRANSCRIPTION FACTOR, HES-RELATED"/>
    <property type="match status" value="1"/>
</dbReference>
<evidence type="ECO:0000259" key="6">
    <source>
        <dbReference type="PROSITE" id="PS50888"/>
    </source>
</evidence>
<dbReference type="InterPro" id="IPR011598">
    <property type="entry name" value="bHLH_dom"/>
</dbReference>
<evidence type="ECO:0000256" key="1">
    <source>
        <dbReference type="ARBA" id="ARBA00004123"/>
    </source>
</evidence>
<feature type="domain" description="BHLH" evidence="6">
    <location>
        <begin position="20"/>
        <end position="76"/>
    </location>
</feature>
<dbReference type="STRING" id="7994.ENSAMXP00000035348"/>
<keyword evidence="9" id="KW-1185">Reference proteome</keyword>
<keyword evidence="4" id="KW-0804">Transcription</keyword>
<evidence type="ECO:0000259" key="7">
    <source>
        <dbReference type="PROSITE" id="PS51054"/>
    </source>
</evidence>
<dbReference type="InParanoid" id="A0A3B1IZL2"/>
<reference evidence="9" key="2">
    <citation type="journal article" date="2014" name="Nat. Commun.">
        <title>The cavefish genome reveals candidate genes for eye loss.</title>
        <authorList>
            <person name="McGaugh S.E."/>
            <person name="Gross J.B."/>
            <person name="Aken B."/>
            <person name="Blin M."/>
            <person name="Borowsky R."/>
            <person name="Chalopin D."/>
            <person name="Hinaux H."/>
            <person name="Jeffery W.R."/>
            <person name="Keene A."/>
            <person name="Ma L."/>
            <person name="Minx P."/>
            <person name="Murphy D."/>
            <person name="O'Quin K.E."/>
            <person name="Retaux S."/>
            <person name="Rohner N."/>
            <person name="Searle S.M."/>
            <person name="Stahl B.A."/>
            <person name="Tabin C."/>
            <person name="Volff J.N."/>
            <person name="Yoshizawa M."/>
            <person name="Warren W.C."/>
        </authorList>
    </citation>
    <scope>NUCLEOTIDE SEQUENCE [LARGE SCALE GENOMIC DNA]</scope>
    <source>
        <strain evidence="9">female</strain>
    </source>
</reference>
<dbReference type="SUPFAM" id="SSF47459">
    <property type="entry name" value="HLH, helix-loop-helix DNA-binding domain"/>
    <property type="match status" value="1"/>
</dbReference>
<dbReference type="GO" id="GO:0005634">
    <property type="term" value="C:nucleus"/>
    <property type="evidence" value="ECO:0007669"/>
    <property type="project" value="UniProtKB-SubCell"/>
</dbReference>
<protein>
    <submittedName>
        <fullName evidence="8">Hairy-related 2</fullName>
    </submittedName>
</protein>
<dbReference type="GO" id="GO:0046983">
    <property type="term" value="F:protein dimerization activity"/>
    <property type="evidence" value="ECO:0007669"/>
    <property type="project" value="InterPro"/>
</dbReference>
<dbReference type="InterPro" id="IPR036638">
    <property type="entry name" value="HLH_DNA-bd_sf"/>
</dbReference>
<dbReference type="Proteomes" id="UP000018467">
    <property type="component" value="Unassembled WGS sequence"/>
</dbReference>
<dbReference type="Gene3D" id="4.10.280.10">
    <property type="entry name" value="Helix-loop-helix DNA-binding domain"/>
    <property type="match status" value="1"/>
</dbReference>
<dbReference type="Bgee" id="ENSAMXG00000030408">
    <property type="expression patterns" value="Expressed in embryo and 3 other cell types or tissues"/>
</dbReference>
<comment type="subcellular location">
    <subcellularLocation>
        <location evidence="1">Nucleus</location>
    </subcellularLocation>
</comment>
<dbReference type="PROSITE" id="PS50888">
    <property type="entry name" value="BHLH"/>
    <property type="match status" value="1"/>
</dbReference>
<keyword evidence="2" id="KW-0678">Repressor</keyword>
<reference evidence="8" key="3">
    <citation type="submission" date="2025-08" db="UniProtKB">
        <authorList>
            <consortium name="Ensembl"/>
        </authorList>
    </citation>
    <scope>IDENTIFICATION</scope>
</reference>
<dbReference type="SMART" id="SM00353">
    <property type="entry name" value="HLH"/>
    <property type="match status" value="1"/>
</dbReference>
<accession>A0A3B1IZL2</accession>
<evidence type="ECO:0000313" key="9">
    <source>
        <dbReference type="Proteomes" id="UP000018467"/>
    </source>
</evidence>
<dbReference type="GO" id="GO:0003677">
    <property type="term" value="F:DNA binding"/>
    <property type="evidence" value="ECO:0007669"/>
    <property type="project" value="InterPro"/>
</dbReference>